<reference evidence="1 2" key="1">
    <citation type="submission" date="2017-05" db="EMBL/GenBank/DDBJ databases">
        <authorList>
            <person name="Sperratore M."/>
            <person name="Moy E.A."/>
            <person name="Dunbar D."/>
            <person name="Schmidt R."/>
            <person name="Baltzegar D.A."/>
            <person name="Young E.C."/>
            <person name="Sides K.F."/>
            <person name="Macialek J."/>
            <person name="Stoner T.H."/>
            <person name="Garlena R.A."/>
            <person name="Russell D.A."/>
            <person name="Pope W.H."/>
            <person name="Jacobs-Sera D."/>
            <person name="Hatfull G.F."/>
        </authorList>
    </citation>
    <scope>NUCLEOTIDE SEQUENCE [LARGE SCALE GENOMIC DNA]</scope>
</reference>
<organism evidence="1 2">
    <name type="scientific">Arthrobacter phage Nightmare</name>
    <dbReference type="NCBI Taxonomy" id="2015864"/>
    <lineage>
        <taxon>Viruses</taxon>
        <taxon>Duplodnaviria</taxon>
        <taxon>Heunggongvirae</taxon>
        <taxon>Uroviricota</taxon>
        <taxon>Caudoviricetes</taxon>
        <taxon>Gordonvirus</taxon>
        <taxon>Gordonvirus nightmare</taxon>
    </lineage>
</organism>
<dbReference type="Proteomes" id="UP000222317">
    <property type="component" value="Segment"/>
</dbReference>
<dbReference type="RefSeq" id="YP_010750003.1">
    <property type="nucleotide sequence ID" value="NC_073328.1"/>
</dbReference>
<name>A0A221J6M2_9CAUD</name>
<keyword evidence="2" id="KW-1185">Reference proteome</keyword>
<protein>
    <submittedName>
        <fullName evidence="1">Uncharacterized protein</fullName>
    </submittedName>
</protein>
<dbReference type="GeneID" id="79993345"/>
<evidence type="ECO:0000313" key="1">
    <source>
        <dbReference type="EMBL" id="ASM62353.1"/>
    </source>
</evidence>
<dbReference type="KEGG" id="vg:79993345"/>
<sequence>MTEFDTPNKGEGWYEFIHPTKATTHIAYVFENGDIYLPEEGITSEDFTLAAFNDKAHRLIRADDETTHPIGMDGKTK</sequence>
<proteinExistence type="predicted"/>
<dbReference type="EMBL" id="MF140423">
    <property type="protein sequence ID" value="ASM62353.1"/>
    <property type="molecule type" value="Genomic_DNA"/>
</dbReference>
<gene>
    <name evidence="1" type="primary">80</name>
    <name evidence="1" type="ORF">SEA_NIGHTMARE_80</name>
</gene>
<accession>A0A221J6M2</accession>
<evidence type="ECO:0000313" key="2">
    <source>
        <dbReference type="Proteomes" id="UP000222317"/>
    </source>
</evidence>